<reference evidence="6" key="1">
    <citation type="journal article" date="2019" name="Int. J. Syst. Evol. Microbiol.">
        <title>The Global Catalogue of Microorganisms (GCM) 10K type strain sequencing project: providing services to taxonomists for standard genome sequencing and annotation.</title>
        <authorList>
            <consortium name="The Broad Institute Genomics Platform"/>
            <consortium name="The Broad Institute Genome Sequencing Center for Infectious Disease"/>
            <person name="Wu L."/>
            <person name="Ma J."/>
        </authorList>
    </citation>
    <scope>NUCLEOTIDE SEQUENCE [LARGE SCALE GENOMIC DNA]</scope>
    <source>
        <strain evidence="6">JCM 17705</strain>
    </source>
</reference>
<keyword evidence="6" id="KW-1185">Reference proteome</keyword>
<sequence>MQHLETLEEFYKRHPVPNQAIFSEDNTGQGHFNVFLRKPCKTRTPFSRRDFYKIALVIGKGKMIYADNEVIIDRPALVFSSPSVTSAWESGGGPQEGCFCLFTQAFIEQQEHQSPLQDYVLFKTGSSHIVFLSEMQLTFVSALMKKMMEEMNSDYLGKYDLLRNYLHILMHEALKKSPVSADNKINSASERITALFLDLLERQFPIDSPEQSLKLTAAHHYAQALAVHTNHLNRAVKEVTGRTTTSHITERVLKEANALLKHTDWSISQIAGGLGFDEPAYFTTFFKKHNGSTPVQARVGDS</sequence>
<dbReference type="SMART" id="SM00342">
    <property type="entry name" value="HTH_ARAC"/>
    <property type="match status" value="1"/>
</dbReference>
<evidence type="ECO:0000256" key="3">
    <source>
        <dbReference type="ARBA" id="ARBA00023163"/>
    </source>
</evidence>
<keyword evidence="1" id="KW-0805">Transcription regulation</keyword>
<evidence type="ECO:0000259" key="4">
    <source>
        <dbReference type="PROSITE" id="PS01124"/>
    </source>
</evidence>
<dbReference type="RefSeq" id="WP_345209707.1">
    <property type="nucleotide sequence ID" value="NZ_BAABFT010000002.1"/>
</dbReference>
<organism evidence="5 6">
    <name type="scientific">Mucilaginibacter gynuensis</name>
    <dbReference type="NCBI Taxonomy" id="1302236"/>
    <lineage>
        <taxon>Bacteria</taxon>
        <taxon>Pseudomonadati</taxon>
        <taxon>Bacteroidota</taxon>
        <taxon>Sphingobacteriia</taxon>
        <taxon>Sphingobacteriales</taxon>
        <taxon>Sphingobacteriaceae</taxon>
        <taxon>Mucilaginibacter</taxon>
    </lineage>
</organism>
<dbReference type="SUPFAM" id="SSF46689">
    <property type="entry name" value="Homeodomain-like"/>
    <property type="match status" value="1"/>
</dbReference>
<dbReference type="PANTHER" id="PTHR43280:SF32">
    <property type="entry name" value="TRANSCRIPTIONAL REGULATORY PROTEIN"/>
    <property type="match status" value="1"/>
</dbReference>
<dbReference type="PANTHER" id="PTHR43280">
    <property type="entry name" value="ARAC-FAMILY TRANSCRIPTIONAL REGULATOR"/>
    <property type="match status" value="1"/>
</dbReference>
<evidence type="ECO:0000313" key="6">
    <source>
        <dbReference type="Proteomes" id="UP001500582"/>
    </source>
</evidence>
<keyword evidence="3" id="KW-0804">Transcription</keyword>
<evidence type="ECO:0000256" key="2">
    <source>
        <dbReference type="ARBA" id="ARBA00023125"/>
    </source>
</evidence>
<feature type="domain" description="HTH araC/xylS-type" evidence="4">
    <location>
        <begin position="190"/>
        <end position="300"/>
    </location>
</feature>
<dbReference type="Proteomes" id="UP001500582">
    <property type="component" value="Unassembled WGS sequence"/>
</dbReference>
<dbReference type="InterPro" id="IPR018060">
    <property type="entry name" value="HTH_AraC"/>
</dbReference>
<keyword evidence="2" id="KW-0238">DNA-binding</keyword>
<accession>A0ABP8FWU1</accession>
<evidence type="ECO:0000313" key="5">
    <source>
        <dbReference type="EMBL" id="GAA4312564.1"/>
    </source>
</evidence>
<protein>
    <submittedName>
        <fullName evidence="5">Response regulator transcription factor</fullName>
    </submittedName>
</protein>
<comment type="caution">
    <text evidence="5">The sequence shown here is derived from an EMBL/GenBank/DDBJ whole genome shotgun (WGS) entry which is preliminary data.</text>
</comment>
<dbReference type="Gene3D" id="1.10.10.60">
    <property type="entry name" value="Homeodomain-like"/>
    <property type="match status" value="1"/>
</dbReference>
<dbReference type="PROSITE" id="PS01124">
    <property type="entry name" value="HTH_ARAC_FAMILY_2"/>
    <property type="match status" value="1"/>
</dbReference>
<dbReference type="InterPro" id="IPR009057">
    <property type="entry name" value="Homeodomain-like_sf"/>
</dbReference>
<gene>
    <name evidence="5" type="ORF">GCM10023149_07970</name>
</gene>
<dbReference type="EMBL" id="BAABFT010000002">
    <property type="protein sequence ID" value="GAA4312564.1"/>
    <property type="molecule type" value="Genomic_DNA"/>
</dbReference>
<dbReference type="Pfam" id="PF12833">
    <property type="entry name" value="HTH_18"/>
    <property type="match status" value="1"/>
</dbReference>
<proteinExistence type="predicted"/>
<name>A0ABP8FWU1_9SPHI</name>
<evidence type="ECO:0000256" key="1">
    <source>
        <dbReference type="ARBA" id="ARBA00023015"/>
    </source>
</evidence>